<protein>
    <submittedName>
        <fullName evidence="3">Polyketide cyclase</fullName>
    </submittedName>
</protein>
<name>A0A7L4YNW0_9ACTN</name>
<comment type="similarity">
    <text evidence="1">Belongs to the AHA1 family.</text>
</comment>
<organism evidence="3 4">
    <name type="scientific">Epidermidibacterium keratini</name>
    <dbReference type="NCBI Taxonomy" id="1891644"/>
    <lineage>
        <taxon>Bacteria</taxon>
        <taxon>Bacillati</taxon>
        <taxon>Actinomycetota</taxon>
        <taxon>Actinomycetes</taxon>
        <taxon>Sporichthyales</taxon>
        <taxon>Sporichthyaceae</taxon>
        <taxon>Epidermidibacterium</taxon>
    </lineage>
</organism>
<dbReference type="SUPFAM" id="SSF55961">
    <property type="entry name" value="Bet v1-like"/>
    <property type="match status" value="1"/>
</dbReference>
<dbReference type="Gene3D" id="3.30.530.20">
    <property type="match status" value="1"/>
</dbReference>
<feature type="domain" description="Activator of Hsp90 ATPase homologue 1/2-like C-terminal" evidence="2">
    <location>
        <begin position="31"/>
        <end position="161"/>
    </location>
</feature>
<dbReference type="Pfam" id="PF08327">
    <property type="entry name" value="AHSA1"/>
    <property type="match status" value="1"/>
</dbReference>
<dbReference type="AlphaFoldDB" id="A0A7L4YNW0"/>
<evidence type="ECO:0000313" key="4">
    <source>
        <dbReference type="Proteomes" id="UP000463857"/>
    </source>
</evidence>
<dbReference type="RefSeq" id="WP_159544520.1">
    <property type="nucleotide sequence ID" value="NZ_CP047156.1"/>
</dbReference>
<gene>
    <name evidence="3" type="ORF">EK0264_08070</name>
</gene>
<dbReference type="OrthoDB" id="5185819at2"/>
<evidence type="ECO:0000259" key="2">
    <source>
        <dbReference type="Pfam" id="PF08327"/>
    </source>
</evidence>
<dbReference type="InterPro" id="IPR013538">
    <property type="entry name" value="ASHA1/2-like_C"/>
</dbReference>
<sequence>MNAATNTSHAQTSIEAAPDLPVIRLTRDFQATPEQLQRAHTDPELFAKWVGPDSLQTEILRWNATTGGNWAYVARRDGEEFAFHGSFHDVRPGRIVQTFTFDGFPDGVSLETLTFEDLGGGRTRLHGVSVVQSIEERDAMLSSGMEVGVNEGYAKLDDLLGAGEV</sequence>
<accession>A0A7L4YNW0</accession>
<dbReference type="KEGG" id="eke:EK0264_08070"/>
<reference evidence="3 4" key="1">
    <citation type="journal article" date="2018" name="Int. J. Syst. Evol. Microbiol.">
        <title>Epidermidibacterium keratini gen. nov., sp. nov., a member of the family Sporichthyaceae, isolated from keratin epidermis.</title>
        <authorList>
            <person name="Lee D.G."/>
            <person name="Trujillo M.E."/>
            <person name="Kang S."/>
            <person name="Nam J.J."/>
            <person name="Kim Y.J."/>
        </authorList>
    </citation>
    <scope>NUCLEOTIDE SEQUENCE [LARGE SCALE GENOMIC DNA]</scope>
    <source>
        <strain evidence="3 4">EPI-7</strain>
    </source>
</reference>
<dbReference type="InParanoid" id="A0A7L4YNW0"/>
<evidence type="ECO:0000256" key="1">
    <source>
        <dbReference type="ARBA" id="ARBA00006817"/>
    </source>
</evidence>
<evidence type="ECO:0000313" key="3">
    <source>
        <dbReference type="EMBL" id="QHC00237.1"/>
    </source>
</evidence>
<dbReference type="InterPro" id="IPR023393">
    <property type="entry name" value="START-like_dom_sf"/>
</dbReference>
<keyword evidence="4" id="KW-1185">Reference proteome</keyword>
<dbReference type="CDD" id="cd07826">
    <property type="entry name" value="SRPBCC_CalC_Aha1-like_9"/>
    <property type="match status" value="1"/>
</dbReference>
<dbReference type="EMBL" id="CP047156">
    <property type="protein sequence ID" value="QHC00237.1"/>
    <property type="molecule type" value="Genomic_DNA"/>
</dbReference>
<dbReference type="Proteomes" id="UP000463857">
    <property type="component" value="Chromosome"/>
</dbReference>
<proteinExistence type="inferred from homology"/>